<dbReference type="EMBL" id="JAMSCK010000003">
    <property type="protein sequence ID" value="MCM8569356.1"/>
    <property type="molecule type" value="Genomic_DNA"/>
</dbReference>
<evidence type="ECO:0000313" key="1">
    <source>
        <dbReference type="EMBL" id="MCM8569356.1"/>
    </source>
</evidence>
<evidence type="ECO:0000313" key="2">
    <source>
        <dbReference type="Proteomes" id="UP001155077"/>
    </source>
</evidence>
<sequence length="337" mass="37002">MENLKNLGWLLLLFFCLTSCEKESIVQDPGPEAKFEEGVSLFKSKADFEAYLKTLPKSEKAVTNNKAALSSDDLVLASTLEEFNAVCSETISEDFSAMAPNLFMSVISAPLSSSSDNFLFSTATTEGFAVTSESEKLVLLNFGIFESQIYTESSADAMWLNFDSEINALGLKLFHLESGDYVIIELYKDSKMIDKLRVFSNPFQSKFIGINSTQNFDSVKIYSERFVAWLGLDEVTFGACSADADGDGCLDEDDPFVNSNMEDIITIGGCSTGIENQLTPECGVYMSDLIGLVMEEAKNHGDFVSSVTKLTRSWVDEGLINETEKADIIKCAALFNG</sequence>
<reference evidence="1" key="1">
    <citation type="submission" date="2022-06" db="EMBL/GenBank/DDBJ databases">
        <title>Gramella sediminis sp. nov., isolated from deep-sea sediment of the Indian Ocean.</title>
        <authorList>
            <person name="Yang L."/>
        </authorList>
    </citation>
    <scope>NUCLEOTIDE SEQUENCE</scope>
    <source>
        <strain evidence="1">HMD3159</strain>
    </source>
</reference>
<proteinExistence type="predicted"/>
<protein>
    <submittedName>
        <fullName evidence="1">Uncharacterized protein</fullName>
    </submittedName>
</protein>
<organism evidence="1 2">
    <name type="scientific">Gramella jeungdoensis</name>
    <dbReference type="NCBI Taxonomy" id="708091"/>
    <lineage>
        <taxon>Bacteria</taxon>
        <taxon>Pseudomonadati</taxon>
        <taxon>Bacteroidota</taxon>
        <taxon>Flavobacteriia</taxon>
        <taxon>Flavobacteriales</taxon>
        <taxon>Flavobacteriaceae</taxon>
        <taxon>Christiangramia</taxon>
    </lineage>
</organism>
<dbReference type="RefSeq" id="WP_252112338.1">
    <property type="nucleotide sequence ID" value="NZ_JAMSCK010000003.1"/>
</dbReference>
<gene>
    <name evidence="1" type="ORF">NE848_08195</name>
</gene>
<name>A0ABT0Z0Y1_9FLAO</name>
<keyword evidence="2" id="KW-1185">Reference proteome</keyword>
<comment type="caution">
    <text evidence="1">The sequence shown here is derived from an EMBL/GenBank/DDBJ whole genome shotgun (WGS) entry which is preliminary data.</text>
</comment>
<accession>A0ABT0Z0Y1</accession>
<dbReference type="Proteomes" id="UP001155077">
    <property type="component" value="Unassembled WGS sequence"/>
</dbReference>